<name>A0A317CI26_9GAMM</name>
<feature type="domain" description="TRAP C4-dicarboxylate transport system permease DctM subunit" evidence="10">
    <location>
        <begin position="11"/>
        <end position="186"/>
    </location>
</feature>
<gene>
    <name evidence="11" type="ORF">DKT75_11310</name>
</gene>
<keyword evidence="12" id="KW-1185">Reference proteome</keyword>
<accession>A0A317CI26</accession>
<evidence type="ECO:0000256" key="8">
    <source>
        <dbReference type="SAM" id="Coils"/>
    </source>
</evidence>
<keyword evidence="4 9" id="KW-0812">Transmembrane</keyword>
<evidence type="ECO:0000256" key="1">
    <source>
        <dbReference type="ARBA" id="ARBA00004429"/>
    </source>
</evidence>
<keyword evidence="5 9" id="KW-1133">Transmembrane helix</keyword>
<feature type="transmembrane region" description="Helical" evidence="9">
    <location>
        <begin position="26"/>
        <end position="45"/>
    </location>
</feature>
<feature type="transmembrane region" description="Helical" evidence="9">
    <location>
        <begin position="401"/>
        <end position="421"/>
    </location>
</feature>
<dbReference type="InterPro" id="IPR010656">
    <property type="entry name" value="DctM"/>
</dbReference>
<feature type="transmembrane region" description="Helical" evidence="9">
    <location>
        <begin position="272"/>
        <end position="292"/>
    </location>
</feature>
<comment type="caution">
    <text evidence="11">The sequence shown here is derived from an EMBL/GenBank/DDBJ whole genome shotgun (WGS) entry which is preliminary data.</text>
</comment>
<dbReference type="GO" id="GO:0022857">
    <property type="term" value="F:transmembrane transporter activity"/>
    <property type="evidence" value="ECO:0007669"/>
    <property type="project" value="UniProtKB-UniRule"/>
</dbReference>
<feature type="transmembrane region" description="Helical" evidence="9">
    <location>
        <begin position="117"/>
        <end position="148"/>
    </location>
</feature>
<evidence type="ECO:0000256" key="3">
    <source>
        <dbReference type="ARBA" id="ARBA00022519"/>
    </source>
</evidence>
<organism evidence="11 12">
    <name type="scientific">Leucothrix arctica</name>
    <dbReference type="NCBI Taxonomy" id="1481894"/>
    <lineage>
        <taxon>Bacteria</taxon>
        <taxon>Pseudomonadati</taxon>
        <taxon>Pseudomonadota</taxon>
        <taxon>Gammaproteobacteria</taxon>
        <taxon>Thiotrichales</taxon>
        <taxon>Thiotrichaceae</taxon>
        <taxon>Leucothrix</taxon>
    </lineage>
</organism>
<feature type="transmembrane region" description="Helical" evidence="9">
    <location>
        <begin position="298"/>
        <end position="317"/>
    </location>
</feature>
<keyword evidence="8" id="KW-0175">Coiled coil</keyword>
<dbReference type="EMBL" id="QGKL01000031">
    <property type="protein sequence ID" value="PWQ95960.1"/>
    <property type="molecule type" value="Genomic_DNA"/>
</dbReference>
<protein>
    <submittedName>
        <fullName evidence="11">C4-dicarboxylate ABC transporter permease</fullName>
    </submittedName>
</protein>
<keyword evidence="7" id="KW-0813">Transport</keyword>
<dbReference type="PANTHER" id="PTHR33362:SF7">
    <property type="entry name" value="SLL1103 PROTEIN"/>
    <property type="match status" value="1"/>
</dbReference>
<feature type="transmembrane region" description="Helical" evidence="9">
    <location>
        <begin position="481"/>
        <end position="507"/>
    </location>
</feature>
<reference evidence="11 12" key="1">
    <citation type="submission" date="2018-05" db="EMBL/GenBank/DDBJ databases">
        <title>Leucothrix arctica sp. nov., isolated from Arctic seawater.</title>
        <authorList>
            <person name="Choi A."/>
            <person name="Baek K."/>
        </authorList>
    </citation>
    <scope>NUCLEOTIDE SEQUENCE [LARGE SCALE GENOMIC DNA]</scope>
    <source>
        <strain evidence="11 12">IMCC9719</strain>
    </source>
</reference>
<evidence type="ECO:0000256" key="9">
    <source>
        <dbReference type="SAM" id="Phobius"/>
    </source>
</evidence>
<feature type="domain" description="TRAP C4-dicarboxylate transport system permease DctM subunit" evidence="10">
    <location>
        <begin position="360"/>
        <end position="544"/>
    </location>
</feature>
<dbReference type="OrthoDB" id="9796052at2"/>
<feature type="transmembrane region" description="Helical" evidence="9">
    <location>
        <begin position="226"/>
        <end position="251"/>
    </location>
</feature>
<dbReference type="PANTHER" id="PTHR33362">
    <property type="entry name" value="SIALIC ACID TRAP TRANSPORTER PERMEASE PROTEIN SIAT-RELATED"/>
    <property type="match status" value="1"/>
</dbReference>
<dbReference type="Proteomes" id="UP000245506">
    <property type="component" value="Unassembled WGS sequence"/>
</dbReference>
<feature type="transmembrane region" description="Helical" evidence="9">
    <location>
        <begin position="527"/>
        <end position="550"/>
    </location>
</feature>
<evidence type="ECO:0000259" key="10">
    <source>
        <dbReference type="Pfam" id="PF06808"/>
    </source>
</evidence>
<feature type="coiled-coil region" evidence="8">
    <location>
        <begin position="649"/>
        <end position="704"/>
    </location>
</feature>
<evidence type="ECO:0000313" key="12">
    <source>
        <dbReference type="Proteomes" id="UP000245506"/>
    </source>
</evidence>
<dbReference type="RefSeq" id="WP_109823539.1">
    <property type="nucleotide sequence ID" value="NZ_QGKL01000031.1"/>
</dbReference>
<feature type="transmembrane region" description="Helical" evidence="9">
    <location>
        <begin position="324"/>
        <end position="341"/>
    </location>
</feature>
<feature type="transmembrane region" description="Helical" evidence="9">
    <location>
        <begin position="160"/>
        <end position="185"/>
    </location>
</feature>
<evidence type="ECO:0000313" key="11">
    <source>
        <dbReference type="EMBL" id="PWQ95960.1"/>
    </source>
</evidence>
<dbReference type="GO" id="GO:0005886">
    <property type="term" value="C:plasma membrane"/>
    <property type="evidence" value="ECO:0007669"/>
    <property type="project" value="UniProtKB-SubCell"/>
</dbReference>
<dbReference type="InterPro" id="IPR004681">
    <property type="entry name" value="TRAP_DctM"/>
</dbReference>
<feature type="domain" description="TRAP C4-dicarboxylate transport system permease DctM subunit" evidence="10">
    <location>
        <begin position="218"/>
        <end position="314"/>
    </location>
</feature>
<evidence type="ECO:0000256" key="7">
    <source>
        <dbReference type="RuleBase" id="RU369079"/>
    </source>
</evidence>
<sequence length="889" mass="96516">MEFLFLGILFGLMAFALISGYPVAFALPGSAIITIALAAACGYFIEGDINVYFAQDGPKQWLSAGVTNFRSLYWNVERDTLIAIPLFIFMGIMLQRSKIAEDLLVAMAQLFGPIPGGLGISVVFVGALLAATTGIVGATVIAMGLISLPAMLRNNYSKSLATGTICASGTLGQIIPPSIVLIILADQLSSAADQANTMRKELYREVTGEFSMPSQFDVVSASAGDMFMGALVPGAVLVGLYMLYILVVAWIKPSMAPPVPYDGEYDAKFLRNVLMALVPPLTLIFVVLGSILTGIATVNQAGSIGAVGAMIMAGYRLHSGGKSTYIPAIIAVIALAVISYMKINYDLNVKSIDDQEAQDAIYIAGWAVAALLFSAAWSAWRVYKVTNTLDEVMIETAKTTSMVFIILIGAAMLTSAFRAFGGEELVKDYLLGLPGGFWTQFLVVMLVIFLLGFFLDFIEIAVVVVPIVAPILLSNPEANITAVWLGVMVGLNIQTSFLTPPFGFALFYLRGVADKVIKTIDIYKGASAFICLQLLGLAIAGFYPVLVNYLPNRAYLLSENAPPPMNPKLQSCLTDYVIEEYASKEASVRSAIATAKALNVSYLPDNLQRSFGESMGEAETSFALMAKTADAREALNAYIPEYEPQHRSVRQVETDIKRLTRHIEESEEEIKSLQYESGDTTSEKAELEVAIEGYNAEKEVLSKSIPDTWADARKRFTDLNKGLTKAQREYYTVTDGAYEVTQNLSLVIAATPLLKDYQAELDGLKTTIESTTKDEAMDLIKASEKRLGDIKGASSIKSALSKARREIKKDDGEEGRGKAMGFYDKAQTAYSSEMAWRSKAEQELQPGLASYHESIATTIGLRSQERLTDSQAKQVAFCQSSHRDVSLNF</sequence>
<dbReference type="Pfam" id="PF06808">
    <property type="entry name" value="DctM"/>
    <property type="match status" value="3"/>
</dbReference>
<evidence type="ECO:0000256" key="5">
    <source>
        <dbReference type="ARBA" id="ARBA00022989"/>
    </source>
</evidence>
<comment type="subcellular location">
    <subcellularLocation>
        <location evidence="1 7">Cell inner membrane</location>
        <topology evidence="1 7">Multi-pass membrane protein</topology>
    </subcellularLocation>
</comment>
<keyword evidence="6 9" id="KW-0472">Membrane</keyword>
<keyword evidence="2" id="KW-1003">Cell membrane</keyword>
<proteinExistence type="predicted"/>
<feature type="transmembrane region" description="Helical" evidence="9">
    <location>
        <begin position="441"/>
        <end position="469"/>
    </location>
</feature>
<evidence type="ECO:0000256" key="6">
    <source>
        <dbReference type="ARBA" id="ARBA00023136"/>
    </source>
</evidence>
<comment type="function">
    <text evidence="7">Part of the tripartite ATP-independent periplasmic (TRAP) transport system.</text>
</comment>
<evidence type="ECO:0000256" key="4">
    <source>
        <dbReference type="ARBA" id="ARBA00022692"/>
    </source>
</evidence>
<dbReference type="AlphaFoldDB" id="A0A317CI26"/>
<keyword evidence="3 7" id="KW-0997">Cell inner membrane</keyword>
<evidence type="ECO:0000256" key="2">
    <source>
        <dbReference type="ARBA" id="ARBA00022475"/>
    </source>
</evidence>
<feature type="transmembrane region" description="Helical" evidence="9">
    <location>
        <begin position="361"/>
        <end position="380"/>
    </location>
</feature>